<evidence type="ECO:0000313" key="4">
    <source>
        <dbReference type="Proteomes" id="UP000235672"/>
    </source>
</evidence>
<dbReference type="EMBL" id="KZ613469">
    <property type="protein sequence ID" value="PMD25688.1"/>
    <property type="molecule type" value="Genomic_DNA"/>
</dbReference>
<feature type="domain" description="DUF7730" evidence="2">
    <location>
        <begin position="5"/>
        <end position="123"/>
    </location>
</feature>
<accession>A0A2J6QHG8</accession>
<dbReference type="AlphaFoldDB" id="A0A2J6QHG8"/>
<dbReference type="Proteomes" id="UP000235672">
    <property type="component" value="Unassembled WGS sequence"/>
</dbReference>
<gene>
    <name evidence="3" type="ORF">NA56DRAFT_383005</name>
</gene>
<evidence type="ECO:0000313" key="3">
    <source>
        <dbReference type="EMBL" id="PMD25688.1"/>
    </source>
</evidence>
<dbReference type="Pfam" id="PF24864">
    <property type="entry name" value="DUF7730"/>
    <property type="match status" value="1"/>
</dbReference>
<protein>
    <recommendedName>
        <fullName evidence="2">DUF7730 domain-containing protein</fullName>
    </recommendedName>
</protein>
<dbReference type="InterPro" id="IPR056632">
    <property type="entry name" value="DUF7730"/>
</dbReference>
<dbReference type="PANTHER" id="PTHR42085">
    <property type="entry name" value="F-BOX DOMAIN-CONTAINING PROTEIN"/>
    <property type="match status" value="1"/>
</dbReference>
<name>A0A2J6QHG8_9HELO</name>
<feature type="region of interest" description="Disordered" evidence="1">
    <location>
        <begin position="38"/>
        <end position="57"/>
    </location>
</feature>
<keyword evidence="4" id="KW-1185">Reference proteome</keyword>
<dbReference type="PANTHER" id="PTHR42085:SF1">
    <property type="entry name" value="F-BOX DOMAIN-CONTAINING PROTEIN"/>
    <property type="match status" value="1"/>
</dbReference>
<dbReference type="InterPro" id="IPR038883">
    <property type="entry name" value="AN11006-like"/>
</dbReference>
<proteinExistence type="predicted"/>
<organism evidence="3 4">
    <name type="scientific">Hyaloscypha hepaticicola</name>
    <dbReference type="NCBI Taxonomy" id="2082293"/>
    <lineage>
        <taxon>Eukaryota</taxon>
        <taxon>Fungi</taxon>
        <taxon>Dikarya</taxon>
        <taxon>Ascomycota</taxon>
        <taxon>Pezizomycotina</taxon>
        <taxon>Leotiomycetes</taxon>
        <taxon>Helotiales</taxon>
        <taxon>Hyaloscyphaceae</taxon>
        <taxon>Hyaloscypha</taxon>
    </lineage>
</organism>
<sequence length="272" mass="31080">MPTTFLDLPRELRDEIYSYLLVSSSGVISLHWIPPSLKPSRSTSPKPTPPTAISSSSQPIARFRLCTNPPKPRHALSLKTMRYREERQYISLSLPRTCRQIYEETQALFWEQNTFYFSDRNAGVIKTMKMMGQTPSRLITSVVIQMNCASEFIRLVSKTLNVLASRARFGHFRSLELIWDNNEFGYLQELSGQIPMGKARLYDELLEGLRTGESGGRFGRVIRLLAAPRQVGQRSREANSCARDLHFAFGGSLFWGDELGWENWTQVIPVEN</sequence>
<evidence type="ECO:0000256" key="1">
    <source>
        <dbReference type="SAM" id="MobiDB-lite"/>
    </source>
</evidence>
<evidence type="ECO:0000259" key="2">
    <source>
        <dbReference type="Pfam" id="PF24864"/>
    </source>
</evidence>
<dbReference type="OrthoDB" id="5272396at2759"/>
<reference evidence="3 4" key="1">
    <citation type="submission" date="2016-05" db="EMBL/GenBank/DDBJ databases">
        <title>A degradative enzymes factory behind the ericoid mycorrhizal symbiosis.</title>
        <authorList>
            <consortium name="DOE Joint Genome Institute"/>
            <person name="Martino E."/>
            <person name="Morin E."/>
            <person name="Grelet G."/>
            <person name="Kuo A."/>
            <person name="Kohler A."/>
            <person name="Daghino S."/>
            <person name="Barry K."/>
            <person name="Choi C."/>
            <person name="Cichocki N."/>
            <person name="Clum A."/>
            <person name="Copeland A."/>
            <person name="Hainaut M."/>
            <person name="Haridas S."/>
            <person name="Labutti K."/>
            <person name="Lindquist E."/>
            <person name="Lipzen A."/>
            <person name="Khouja H.-R."/>
            <person name="Murat C."/>
            <person name="Ohm R."/>
            <person name="Olson A."/>
            <person name="Spatafora J."/>
            <person name="Veneault-Fourrey C."/>
            <person name="Henrissat B."/>
            <person name="Grigoriev I."/>
            <person name="Martin F."/>
            <person name="Perotto S."/>
        </authorList>
    </citation>
    <scope>NUCLEOTIDE SEQUENCE [LARGE SCALE GENOMIC DNA]</scope>
    <source>
        <strain evidence="3 4">UAMH 7357</strain>
    </source>
</reference>